<evidence type="ECO:0000256" key="5">
    <source>
        <dbReference type="ARBA" id="ARBA00022692"/>
    </source>
</evidence>
<gene>
    <name evidence="9" type="ORF">DI598_00540</name>
</gene>
<comment type="similarity">
    <text evidence="2">Belongs to the outer membrane factor (OMF) (TC 1.B.17) family.</text>
</comment>
<evidence type="ECO:0000313" key="10">
    <source>
        <dbReference type="Proteomes" id="UP000249645"/>
    </source>
</evidence>
<evidence type="ECO:0000256" key="4">
    <source>
        <dbReference type="ARBA" id="ARBA00022452"/>
    </source>
</evidence>
<dbReference type="InterPro" id="IPR003423">
    <property type="entry name" value="OMP_efflux"/>
</dbReference>
<organism evidence="9 10">
    <name type="scientific">Pseudopedobacter saltans</name>
    <dbReference type="NCBI Taxonomy" id="151895"/>
    <lineage>
        <taxon>Bacteria</taxon>
        <taxon>Pseudomonadati</taxon>
        <taxon>Bacteroidota</taxon>
        <taxon>Sphingobacteriia</taxon>
        <taxon>Sphingobacteriales</taxon>
        <taxon>Sphingobacteriaceae</taxon>
        <taxon>Pseudopedobacter</taxon>
    </lineage>
</organism>
<dbReference type="PANTHER" id="PTHR30026:SF23">
    <property type="entry name" value="TO APRF-PUTATIVE OUTER MEMBRANE EFFLUX PROTEIN OR SECRETED ALKALINE PHOSPHATASE-RELATED"/>
    <property type="match status" value="1"/>
</dbReference>
<keyword evidence="7" id="KW-0998">Cell outer membrane</keyword>
<dbReference type="EMBL" id="QFOI01000003">
    <property type="protein sequence ID" value="PZP52555.1"/>
    <property type="molecule type" value="Genomic_DNA"/>
</dbReference>
<evidence type="ECO:0000256" key="2">
    <source>
        <dbReference type="ARBA" id="ARBA00007613"/>
    </source>
</evidence>
<dbReference type="InterPro" id="IPR051906">
    <property type="entry name" value="TolC-like"/>
</dbReference>
<dbReference type="GO" id="GO:0015562">
    <property type="term" value="F:efflux transmembrane transporter activity"/>
    <property type="evidence" value="ECO:0007669"/>
    <property type="project" value="InterPro"/>
</dbReference>
<dbReference type="Gene3D" id="1.20.1600.10">
    <property type="entry name" value="Outer membrane efflux proteins (OEP)"/>
    <property type="match status" value="1"/>
</dbReference>
<dbReference type="PANTHER" id="PTHR30026">
    <property type="entry name" value="OUTER MEMBRANE PROTEIN TOLC"/>
    <property type="match status" value="1"/>
</dbReference>
<evidence type="ECO:0000256" key="7">
    <source>
        <dbReference type="ARBA" id="ARBA00023237"/>
    </source>
</evidence>
<accession>A0A2W5F922</accession>
<feature type="chain" id="PRO_5015925895" description="Outer membrane efflux protein" evidence="8">
    <location>
        <begin position="28"/>
        <end position="446"/>
    </location>
</feature>
<comment type="caution">
    <text evidence="9">The sequence shown here is derived from an EMBL/GenBank/DDBJ whole genome shotgun (WGS) entry which is preliminary data.</text>
</comment>
<evidence type="ECO:0000256" key="6">
    <source>
        <dbReference type="ARBA" id="ARBA00023136"/>
    </source>
</evidence>
<dbReference type="SUPFAM" id="SSF56954">
    <property type="entry name" value="Outer membrane efflux proteins (OEP)"/>
    <property type="match status" value="1"/>
</dbReference>
<sequence>MKHFRMRCIVFCSVVLTFLPVCEGLFAQKTTYLPIDSLFSLAERNSKQLSISRRKMLVSRFNTDIAKEKQLPSIDADATLGYISNAAIWNNHFDYQSTLKMPHVMNNYSVAAGMDIFHGKSIRNNIAKASLEEEVSALDYQKDKEDVQFLLLSKYLDLATLYNQDRVYKQNIELAKRRLTDIEKLNKQGMVTHNDIVRSKLQLTELQLQLTEIDNSIDITSNELATVVGLDSTQWIRVDTTLFAKKYDNHSLLELMDSSKYKVPELEAADTKLKIADKDIALSKAERAPVVSLYAEDLLNRPFLYTLEPLDIYWHYFTGGIKLHYNLSSLYTAKKHIDKAKTGYQIASEQKDWLQQKSDMTIHAAYVKWQEAKDKYKTEQESFLLAKDNYRVVDQKYLNQLSVLTDMLDASTALLNSQLNLANAQVGEIYQWYYLKKVSGDWDSIK</sequence>
<keyword evidence="3" id="KW-0813">Transport</keyword>
<evidence type="ECO:0000313" key="9">
    <source>
        <dbReference type="EMBL" id="PZP52555.1"/>
    </source>
</evidence>
<proteinExistence type="inferred from homology"/>
<keyword evidence="4" id="KW-1134">Transmembrane beta strand</keyword>
<evidence type="ECO:0000256" key="3">
    <source>
        <dbReference type="ARBA" id="ARBA00022448"/>
    </source>
</evidence>
<dbReference type="GO" id="GO:1990281">
    <property type="term" value="C:efflux pump complex"/>
    <property type="evidence" value="ECO:0007669"/>
    <property type="project" value="TreeGrafter"/>
</dbReference>
<keyword evidence="8" id="KW-0732">Signal</keyword>
<evidence type="ECO:0008006" key="11">
    <source>
        <dbReference type="Google" id="ProtNLM"/>
    </source>
</evidence>
<dbReference type="AlphaFoldDB" id="A0A2W5F922"/>
<evidence type="ECO:0000256" key="8">
    <source>
        <dbReference type="SAM" id="SignalP"/>
    </source>
</evidence>
<dbReference type="GO" id="GO:0015288">
    <property type="term" value="F:porin activity"/>
    <property type="evidence" value="ECO:0007669"/>
    <property type="project" value="TreeGrafter"/>
</dbReference>
<name>A0A2W5F922_9SPHI</name>
<dbReference type="Pfam" id="PF02321">
    <property type="entry name" value="OEP"/>
    <property type="match status" value="1"/>
</dbReference>
<keyword evidence="6" id="KW-0472">Membrane</keyword>
<feature type="signal peptide" evidence="8">
    <location>
        <begin position="1"/>
        <end position="27"/>
    </location>
</feature>
<keyword evidence="5" id="KW-0812">Transmembrane</keyword>
<evidence type="ECO:0000256" key="1">
    <source>
        <dbReference type="ARBA" id="ARBA00004442"/>
    </source>
</evidence>
<comment type="subcellular location">
    <subcellularLocation>
        <location evidence="1">Cell outer membrane</location>
    </subcellularLocation>
</comment>
<dbReference type="Proteomes" id="UP000249645">
    <property type="component" value="Unassembled WGS sequence"/>
</dbReference>
<protein>
    <recommendedName>
        <fullName evidence="11">Outer membrane efflux protein</fullName>
    </recommendedName>
</protein>
<reference evidence="9 10" key="1">
    <citation type="submission" date="2017-11" db="EMBL/GenBank/DDBJ databases">
        <title>Infants hospitalized years apart are colonized by the same room-sourced microbial strains.</title>
        <authorList>
            <person name="Brooks B."/>
            <person name="Olm M.R."/>
            <person name="Firek B.A."/>
            <person name="Baker R."/>
            <person name="Thomas B.C."/>
            <person name="Morowitz M.J."/>
            <person name="Banfield J.F."/>
        </authorList>
    </citation>
    <scope>NUCLEOTIDE SEQUENCE [LARGE SCALE GENOMIC DNA]</scope>
    <source>
        <strain evidence="9">S2_009_000_R2_76</strain>
    </source>
</reference>
<dbReference type="GO" id="GO:0009279">
    <property type="term" value="C:cell outer membrane"/>
    <property type="evidence" value="ECO:0007669"/>
    <property type="project" value="UniProtKB-SubCell"/>
</dbReference>